<accession>A0AC34QZ27</accession>
<dbReference type="Proteomes" id="UP000887576">
    <property type="component" value="Unplaced"/>
</dbReference>
<proteinExistence type="predicted"/>
<sequence length="286" mass="32137">MPVEWSSLPLLSKDVEVKLFHRNQTGRKSVLRIEADAGIKKVDVSSLDGISEVPCEVIEGKKPKLRFNAELLEIGQTNETVQQLLKSTLLSMVEQFFAEWTVDAPVANDTRFAAFCELQTILIQQAPVIEVGADYRTAVTWKVTAAHLTKTGKKTKGAAMGKDSVFVMVRNVLPRQKPVKNILNSMAQLPVDPPSQVVDFMYCAKGIRKTLISLEFAGFPPLDDSLNHSLHRVEFNPTMKSICLDLFPKFGRSHYFWTIPHDFCVFGYTRWSKTNGTLVCVFEICI</sequence>
<dbReference type="WBParaSite" id="JU765_v2.g20464.t1">
    <property type="protein sequence ID" value="JU765_v2.g20464.t1"/>
    <property type="gene ID" value="JU765_v2.g20464"/>
</dbReference>
<organism evidence="1 2">
    <name type="scientific">Panagrolaimus sp. JU765</name>
    <dbReference type="NCBI Taxonomy" id="591449"/>
    <lineage>
        <taxon>Eukaryota</taxon>
        <taxon>Metazoa</taxon>
        <taxon>Ecdysozoa</taxon>
        <taxon>Nematoda</taxon>
        <taxon>Chromadorea</taxon>
        <taxon>Rhabditida</taxon>
        <taxon>Tylenchina</taxon>
        <taxon>Panagrolaimomorpha</taxon>
        <taxon>Panagrolaimoidea</taxon>
        <taxon>Panagrolaimidae</taxon>
        <taxon>Panagrolaimus</taxon>
    </lineage>
</organism>
<evidence type="ECO:0000313" key="1">
    <source>
        <dbReference type="Proteomes" id="UP000887576"/>
    </source>
</evidence>
<evidence type="ECO:0000313" key="2">
    <source>
        <dbReference type="WBParaSite" id="JU765_v2.g20464.t1"/>
    </source>
</evidence>
<name>A0AC34QZ27_9BILA</name>
<reference evidence="2" key="1">
    <citation type="submission" date="2022-11" db="UniProtKB">
        <authorList>
            <consortium name="WormBaseParasite"/>
        </authorList>
    </citation>
    <scope>IDENTIFICATION</scope>
</reference>
<protein>
    <submittedName>
        <fullName evidence="2">Uncharacterized protein</fullName>
    </submittedName>
</protein>